<comment type="caution">
    <text evidence="2">The sequence shown here is derived from an EMBL/GenBank/DDBJ whole genome shotgun (WGS) entry which is preliminary data.</text>
</comment>
<accession>A0A699W996</accession>
<organism evidence="2">
    <name type="scientific">Tanacetum cinerariifolium</name>
    <name type="common">Dalmatian daisy</name>
    <name type="synonym">Chrysanthemum cinerariifolium</name>
    <dbReference type="NCBI Taxonomy" id="118510"/>
    <lineage>
        <taxon>Eukaryota</taxon>
        <taxon>Viridiplantae</taxon>
        <taxon>Streptophyta</taxon>
        <taxon>Embryophyta</taxon>
        <taxon>Tracheophyta</taxon>
        <taxon>Spermatophyta</taxon>
        <taxon>Magnoliopsida</taxon>
        <taxon>eudicotyledons</taxon>
        <taxon>Gunneridae</taxon>
        <taxon>Pentapetalae</taxon>
        <taxon>asterids</taxon>
        <taxon>campanulids</taxon>
        <taxon>Asterales</taxon>
        <taxon>Asteraceae</taxon>
        <taxon>Asteroideae</taxon>
        <taxon>Anthemideae</taxon>
        <taxon>Anthemidinae</taxon>
        <taxon>Tanacetum</taxon>
    </lineage>
</organism>
<feature type="non-terminal residue" evidence="2">
    <location>
        <position position="1"/>
    </location>
</feature>
<dbReference type="EMBL" id="BKCJ011572421">
    <property type="protein sequence ID" value="GFD42366.1"/>
    <property type="molecule type" value="Genomic_DNA"/>
</dbReference>
<evidence type="ECO:0000256" key="1">
    <source>
        <dbReference type="SAM" id="MobiDB-lite"/>
    </source>
</evidence>
<evidence type="ECO:0000313" key="2">
    <source>
        <dbReference type="EMBL" id="GFD42366.1"/>
    </source>
</evidence>
<reference evidence="2" key="1">
    <citation type="journal article" date="2019" name="Sci. Rep.">
        <title>Draft genome of Tanacetum cinerariifolium, the natural source of mosquito coil.</title>
        <authorList>
            <person name="Yamashiro T."/>
            <person name="Shiraishi A."/>
            <person name="Satake H."/>
            <person name="Nakayama K."/>
        </authorList>
    </citation>
    <scope>NUCLEOTIDE SEQUENCE</scope>
</reference>
<sequence>LHRQPRYVDVRLLHPGNGHPHPPPARNAAPRRQSLPPRPRRWPRPRRLRLQAPHEARVRLAPHAVAVCPRAPQPRHRHRQQVARMAMPTPSILARTSGCSCTAARSKSAATTIITYLATGTCPSMWR</sequence>
<feature type="compositionally biased region" description="Basic residues" evidence="1">
    <location>
        <begin position="38"/>
        <end position="48"/>
    </location>
</feature>
<feature type="region of interest" description="Disordered" evidence="1">
    <location>
        <begin position="11"/>
        <end position="48"/>
    </location>
</feature>
<proteinExistence type="predicted"/>
<feature type="compositionally biased region" description="Low complexity" evidence="1">
    <location>
        <begin position="26"/>
        <end position="35"/>
    </location>
</feature>
<name>A0A699W996_TANCI</name>
<dbReference type="AlphaFoldDB" id="A0A699W996"/>
<gene>
    <name evidence="2" type="ORF">Tci_914335</name>
</gene>
<protein>
    <submittedName>
        <fullName evidence="2">Uncharacterized protein</fullName>
    </submittedName>
</protein>